<dbReference type="GO" id="GO:0030020">
    <property type="term" value="F:extracellular matrix structural constituent conferring tensile strength"/>
    <property type="evidence" value="ECO:0007669"/>
    <property type="project" value="TreeGrafter"/>
</dbReference>
<name>A0A5N7J4D8_9CLOT</name>
<comment type="caution">
    <text evidence="2">The sequence shown here is derived from an EMBL/GenBank/DDBJ whole genome shotgun (WGS) entry which is preliminary data.</text>
</comment>
<dbReference type="GO" id="GO:0005615">
    <property type="term" value="C:extracellular space"/>
    <property type="evidence" value="ECO:0007669"/>
    <property type="project" value="TreeGrafter"/>
</dbReference>
<dbReference type="InterPro" id="IPR008160">
    <property type="entry name" value="Collagen"/>
</dbReference>
<dbReference type="GO" id="GO:0031012">
    <property type="term" value="C:extracellular matrix"/>
    <property type="evidence" value="ECO:0007669"/>
    <property type="project" value="TreeGrafter"/>
</dbReference>
<keyword evidence="2" id="KW-0176">Collagen</keyword>
<dbReference type="PANTHER" id="PTHR24023:SF1095">
    <property type="entry name" value="EGF-LIKE DOMAIN-CONTAINING PROTEIN"/>
    <property type="match status" value="1"/>
</dbReference>
<feature type="region of interest" description="Disordered" evidence="1">
    <location>
        <begin position="40"/>
        <end position="61"/>
    </location>
</feature>
<dbReference type="PANTHER" id="PTHR24023">
    <property type="entry name" value="COLLAGEN ALPHA"/>
    <property type="match status" value="1"/>
</dbReference>
<evidence type="ECO:0000256" key="1">
    <source>
        <dbReference type="SAM" id="MobiDB-lite"/>
    </source>
</evidence>
<evidence type="ECO:0000313" key="2">
    <source>
        <dbReference type="EMBL" id="MPQ63595.1"/>
    </source>
</evidence>
<dbReference type="GO" id="GO:0030198">
    <property type="term" value="P:extracellular matrix organization"/>
    <property type="evidence" value="ECO:0007669"/>
    <property type="project" value="TreeGrafter"/>
</dbReference>
<evidence type="ECO:0000313" key="3">
    <source>
        <dbReference type="Proteomes" id="UP000342249"/>
    </source>
</evidence>
<dbReference type="InterPro" id="IPR050149">
    <property type="entry name" value="Collagen_superfamily"/>
</dbReference>
<accession>A0A5N7J4D8</accession>
<dbReference type="Pfam" id="PF01391">
    <property type="entry name" value="Collagen"/>
    <property type="match status" value="1"/>
</dbReference>
<reference evidence="2 3" key="1">
    <citation type="journal article" date="2019" name="Lett. Appl. Microbiol.">
        <title>A case of 'blown pack' spoilage of vacuum-packaged pork likely associated with Clostridium estertheticum in Canada.</title>
        <authorList>
            <person name="Zhang P."/>
            <person name="Ward P."/>
            <person name="McMullen L.M."/>
            <person name="Yang X."/>
        </authorList>
    </citation>
    <scope>NUCLEOTIDE SEQUENCE [LARGE SCALE GENOMIC DNA]</scope>
    <source>
        <strain evidence="2 3">MA19</strain>
    </source>
</reference>
<organism evidence="2 3">
    <name type="scientific">Clostridium estertheticum</name>
    <dbReference type="NCBI Taxonomy" id="238834"/>
    <lineage>
        <taxon>Bacteria</taxon>
        <taxon>Bacillati</taxon>
        <taxon>Bacillota</taxon>
        <taxon>Clostridia</taxon>
        <taxon>Eubacteriales</taxon>
        <taxon>Clostridiaceae</taxon>
        <taxon>Clostridium</taxon>
    </lineage>
</organism>
<sequence>ATGVTGATGDPGITGATGVTGVTGATGDLGITGATGVTGVTGATGDPGITGATGATGVTGATGTTGATGITGAAGTPGFTTQLRGLQVQLQDPEAVSVAPGATVIFDTTINDLSAFLSYNNITGEITITQTGVFYINWWVSTDGIGGGTDTVITFAITTSAGDNINTSSPILTGQVSGNALISVAASPVTLQLVNATDGTIGFGATPIKADLTIFNVTF</sequence>
<dbReference type="AlphaFoldDB" id="A0A5N7J4D8"/>
<dbReference type="Gene3D" id="2.60.120.40">
    <property type="match status" value="1"/>
</dbReference>
<gene>
    <name evidence="2" type="ORF">E4V82_15930</name>
</gene>
<dbReference type="EMBL" id="SPSF01000037">
    <property type="protein sequence ID" value="MPQ63595.1"/>
    <property type="molecule type" value="Genomic_DNA"/>
</dbReference>
<dbReference type="InterPro" id="IPR008983">
    <property type="entry name" value="Tumour_necrosis_fac-like_dom"/>
</dbReference>
<dbReference type="Proteomes" id="UP000342249">
    <property type="component" value="Unassembled WGS sequence"/>
</dbReference>
<protein>
    <submittedName>
        <fullName evidence="2">Collagen-like protein</fullName>
    </submittedName>
</protein>
<proteinExistence type="predicted"/>
<feature type="non-terminal residue" evidence="2">
    <location>
        <position position="1"/>
    </location>
</feature>